<feature type="domain" description="ABC3 transporter permease C-terminal" evidence="7">
    <location>
        <begin position="467"/>
        <end position="602"/>
    </location>
</feature>
<evidence type="ECO:0000313" key="8">
    <source>
        <dbReference type="EMBL" id="PWJ32232.1"/>
    </source>
</evidence>
<evidence type="ECO:0000256" key="2">
    <source>
        <dbReference type="ARBA" id="ARBA00022475"/>
    </source>
</evidence>
<comment type="subcellular location">
    <subcellularLocation>
        <location evidence="1">Cell membrane</location>
        <topology evidence="1">Multi-pass membrane protein</topology>
    </subcellularLocation>
</comment>
<dbReference type="GO" id="GO:0005886">
    <property type="term" value="C:plasma membrane"/>
    <property type="evidence" value="ECO:0007669"/>
    <property type="project" value="UniProtKB-SubCell"/>
</dbReference>
<feature type="transmembrane region" description="Helical" evidence="6">
    <location>
        <begin position="463"/>
        <end position="490"/>
    </location>
</feature>
<dbReference type="Pfam" id="PF02687">
    <property type="entry name" value="FtsX"/>
    <property type="match status" value="1"/>
</dbReference>
<dbReference type="InterPro" id="IPR003838">
    <property type="entry name" value="ABC3_permease_C"/>
</dbReference>
<comment type="caution">
    <text evidence="8">The sequence shown here is derived from an EMBL/GenBank/DDBJ whole genome shotgun (WGS) entry which is preliminary data.</text>
</comment>
<evidence type="ECO:0000259" key="7">
    <source>
        <dbReference type="Pfam" id="PF02687"/>
    </source>
</evidence>
<name>A0A2Y9B892_9FIRM</name>
<proteinExistence type="predicted"/>
<dbReference type="RefSeq" id="WP_109729846.1">
    <property type="nucleotide sequence ID" value="NZ_BAAACK010000007.1"/>
</dbReference>
<evidence type="ECO:0000256" key="1">
    <source>
        <dbReference type="ARBA" id="ARBA00004651"/>
    </source>
</evidence>
<organism evidence="8 9">
    <name type="scientific">Faecalicatena orotica</name>
    <dbReference type="NCBI Taxonomy" id="1544"/>
    <lineage>
        <taxon>Bacteria</taxon>
        <taxon>Bacillati</taxon>
        <taxon>Bacillota</taxon>
        <taxon>Clostridia</taxon>
        <taxon>Lachnospirales</taxon>
        <taxon>Lachnospiraceae</taxon>
        <taxon>Faecalicatena</taxon>
    </lineage>
</organism>
<keyword evidence="3 6" id="KW-0812">Transmembrane</keyword>
<protein>
    <submittedName>
        <fullName evidence="8">FtsX-like permease family protein</fullName>
    </submittedName>
</protein>
<evidence type="ECO:0000256" key="5">
    <source>
        <dbReference type="ARBA" id="ARBA00023136"/>
    </source>
</evidence>
<dbReference type="OrthoDB" id="2062006at2"/>
<keyword evidence="9" id="KW-1185">Reference proteome</keyword>
<keyword evidence="5 6" id="KW-0472">Membrane</keyword>
<accession>A0A2Y9B892</accession>
<dbReference type="AlphaFoldDB" id="A0A2Y9B892"/>
<keyword evidence="2" id="KW-1003">Cell membrane</keyword>
<feature type="transmembrane region" description="Helical" evidence="6">
    <location>
        <begin position="573"/>
        <end position="594"/>
    </location>
</feature>
<keyword evidence="4 6" id="KW-1133">Transmembrane helix</keyword>
<evidence type="ECO:0000256" key="6">
    <source>
        <dbReference type="SAM" id="Phobius"/>
    </source>
</evidence>
<feature type="transmembrane region" description="Helical" evidence="6">
    <location>
        <begin position="511"/>
        <end position="532"/>
    </location>
</feature>
<sequence length="612" mass="68566">MTFYYSMKQMLRSPLKSFLFFFLIGISAFFLALGGNLWNMSRTGMQEFEKIFTTIGTVEQTAVGSRTVSYWDAGLKTYRYFKGPVYGDRISEDVLDFEGADYQLKPRQRPYFGAYVKELYEGVGHDWMITVEVTPEETAVADHSLKMRVLRVLEGNLNGSDVVYVCEHSNPDPDEFVAGKTYIMQLSQIGAVHGRPDGEAVDEFTTEYQITDGICSTQYTLDGERVYDEANEGPVYDEVTEGFYETERGQRWLAVSQEQDCYDHTIPVQPVDGTKLLMPFYRDEVVISEGRDITEEEYQSGKKVCLIPDTLALLLRKSLGDKLTLPLYYANYAQAPTDTFSGKGGGGLSFSFLNAQGEIYSVFNEQDYEIVGIYTIKDTGTGSYGIGRYEAVIPWNAVPEDSWKDNIAAFSRMRGATTSFQIPNGTIQEFMDKWDRQGIEDLKITFYDKGYSQLKEGIENRMLMSWIFLVSGCVMSVMILLFFANLFITGQQERIAVERLLGRTKRQCSRSILTGILVLAAAGSILGSTAGWKATETAAKKADTEVVFDTAYSNLITENTKEEKVYWPEPDPVLAAGTGGGLLVAALLISSCCMKESLKKEPLQLLGSLEEQ</sequence>
<evidence type="ECO:0000256" key="4">
    <source>
        <dbReference type="ARBA" id="ARBA00022989"/>
    </source>
</evidence>
<gene>
    <name evidence="8" type="ORF">A8806_101520</name>
</gene>
<evidence type="ECO:0000256" key="3">
    <source>
        <dbReference type="ARBA" id="ARBA00022692"/>
    </source>
</evidence>
<dbReference type="EMBL" id="QGDL01000001">
    <property type="protein sequence ID" value="PWJ32232.1"/>
    <property type="molecule type" value="Genomic_DNA"/>
</dbReference>
<dbReference type="Proteomes" id="UP000245845">
    <property type="component" value="Unassembled WGS sequence"/>
</dbReference>
<evidence type="ECO:0000313" key="9">
    <source>
        <dbReference type="Proteomes" id="UP000245845"/>
    </source>
</evidence>
<reference evidence="8 9" key="1">
    <citation type="submission" date="2018-05" db="EMBL/GenBank/DDBJ databases">
        <title>The Hungate 1000. A catalogue of reference genomes from the rumen microbiome.</title>
        <authorList>
            <person name="Kelly W."/>
        </authorList>
    </citation>
    <scope>NUCLEOTIDE SEQUENCE [LARGE SCALE GENOMIC DNA]</scope>
    <source>
        <strain evidence="8 9">NLAE-zl-C242</strain>
    </source>
</reference>